<protein>
    <recommendedName>
        <fullName evidence="1">DNA (cytosine-5-)-methyltransferase</fullName>
        <ecNumber evidence="1">2.1.1.37</ecNumber>
    </recommendedName>
</protein>
<organism evidence="8 9">
    <name type="scientific">Vreelandella olivaria</name>
    <dbReference type="NCBI Taxonomy" id="390919"/>
    <lineage>
        <taxon>Bacteria</taxon>
        <taxon>Pseudomonadati</taxon>
        <taxon>Pseudomonadota</taxon>
        <taxon>Gammaproteobacteria</taxon>
        <taxon>Oceanospirillales</taxon>
        <taxon>Halomonadaceae</taxon>
        <taxon>Vreelandella</taxon>
    </lineage>
</organism>
<evidence type="ECO:0000256" key="2">
    <source>
        <dbReference type="ARBA" id="ARBA00022603"/>
    </source>
</evidence>
<feature type="compositionally biased region" description="Polar residues" evidence="7">
    <location>
        <begin position="1"/>
        <end position="10"/>
    </location>
</feature>
<feature type="region of interest" description="Disordered" evidence="7">
    <location>
        <begin position="1"/>
        <end position="20"/>
    </location>
</feature>
<dbReference type="Proteomes" id="UP000289555">
    <property type="component" value="Chromosome"/>
</dbReference>
<sequence length="147" mass="16660">MARPTPTLQQEALGKSYFSGGGKTGFLRRLSWDKPSPTLVTHPAMPATDLAHPEEDRPLSIEEYKRIQEFPDSWQLAGPLVQQYKQVGNAVPASLGYAVGKLIKDLLANSATAPPEDFKFSRYRETSHYEWRHAFERQQKTQQPSLF</sequence>
<keyword evidence="9" id="KW-1185">Reference proteome</keyword>
<dbReference type="EMBL" id="AP019416">
    <property type="protein sequence ID" value="BBI48036.1"/>
    <property type="molecule type" value="Genomic_DNA"/>
</dbReference>
<dbReference type="PANTHER" id="PTHR10629">
    <property type="entry name" value="CYTOSINE-SPECIFIC METHYLTRANSFERASE"/>
    <property type="match status" value="1"/>
</dbReference>
<evidence type="ECO:0000256" key="3">
    <source>
        <dbReference type="ARBA" id="ARBA00022679"/>
    </source>
</evidence>
<name>A0ABM7GBT0_9GAMM</name>
<dbReference type="EC" id="2.1.1.37" evidence="1"/>
<evidence type="ECO:0000313" key="8">
    <source>
        <dbReference type="EMBL" id="BBI48036.1"/>
    </source>
</evidence>
<comment type="catalytic activity">
    <reaction evidence="6">
        <text>a 2'-deoxycytidine in DNA + S-adenosyl-L-methionine = a 5-methyl-2'-deoxycytidine in DNA + S-adenosyl-L-homocysteine + H(+)</text>
        <dbReference type="Rhea" id="RHEA:13681"/>
        <dbReference type="Rhea" id="RHEA-COMP:11369"/>
        <dbReference type="Rhea" id="RHEA-COMP:11370"/>
        <dbReference type="ChEBI" id="CHEBI:15378"/>
        <dbReference type="ChEBI" id="CHEBI:57856"/>
        <dbReference type="ChEBI" id="CHEBI:59789"/>
        <dbReference type="ChEBI" id="CHEBI:85452"/>
        <dbReference type="ChEBI" id="CHEBI:85454"/>
        <dbReference type="EC" id="2.1.1.37"/>
    </reaction>
</comment>
<dbReference type="InterPro" id="IPR029063">
    <property type="entry name" value="SAM-dependent_MTases_sf"/>
</dbReference>
<dbReference type="InterPro" id="IPR050390">
    <property type="entry name" value="C5-Methyltransferase"/>
</dbReference>
<keyword evidence="4" id="KW-0949">S-adenosyl-L-methionine</keyword>
<reference evidence="9" key="1">
    <citation type="journal article" date="2019" name="Microbiol. Resour. Announc.">
        <title>Complete Genome Sequence of Halomonas olivaria, a Moderately Halophilic Bacterium Isolated from Olive Processing Effluents, Obtained by Nanopore Sequencing.</title>
        <authorList>
            <person name="Nagata S."/>
            <person name="Ii K.M."/>
            <person name="Tsukimi T."/>
            <person name="Miura M.C."/>
            <person name="Galipon J."/>
            <person name="Arakawa K."/>
        </authorList>
    </citation>
    <scope>NUCLEOTIDE SEQUENCE [LARGE SCALE GENOMIC DNA]</scope>
    <source>
        <strain evidence="9">TYRC17</strain>
    </source>
</reference>
<proteinExistence type="predicted"/>
<accession>A0ABM7GBT0</accession>
<dbReference type="Gene3D" id="3.90.120.10">
    <property type="entry name" value="DNA Methylase, subunit A, domain 2"/>
    <property type="match status" value="1"/>
</dbReference>
<evidence type="ECO:0000256" key="4">
    <source>
        <dbReference type="ARBA" id="ARBA00022691"/>
    </source>
</evidence>
<evidence type="ECO:0000256" key="5">
    <source>
        <dbReference type="ARBA" id="ARBA00022747"/>
    </source>
</evidence>
<evidence type="ECO:0000256" key="7">
    <source>
        <dbReference type="SAM" id="MobiDB-lite"/>
    </source>
</evidence>
<keyword evidence="3" id="KW-0808">Transferase</keyword>
<dbReference type="SUPFAM" id="SSF53335">
    <property type="entry name" value="S-adenosyl-L-methionine-dependent methyltransferases"/>
    <property type="match status" value="1"/>
</dbReference>
<feature type="region of interest" description="Disordered" evidence="7">
    <location>
        <begin position="37"/>
        <end position="56"/>
    </location>
</feature>
<keyword evidence="2" id="KW-0489">Methyltransferase</keyword>
<keyword evidence="5" id="KW-0680">Restriction system</keyword>
<evidence type="ECO:0000313" key="9">
    <source>
        <dbReference type="Proteomes" id="UP000289555"/>
    </source>
</evidence>
<dbReference type="InterPro" id="IPR001525">
    <property type="entry name" value="C5_MeTfrase"/>
</dbReference>
<dbReference type="Pfam" id="PF00145">
    <property type="entry name" value="DNA_methylase"/>
    <property type="match status" value="1"/>
</dbReference>
<evidence type="ECO:0000256" key="1">
    <source>
        <dbReference type="ARBA" id="ARBA00011975"/>
    </source>
</evidence>
<gene>
    <name evidence="8" type="ORF">HORIV_04570</name>
</gene>
<dbReference type="PANTHER" id="PTHR10629:SF52">
    <property type="entry name" value="DNA (CYTOSINE-5)-METHYLTRANSFERASE 1"/>
    <property type="match status" value="1"/>
</dbReference>
<evidence type="ECO:0000256" key="6">
    <source>
        <dbReference type="ARBA" id="ARBA00047422"/>
    </source>
</evidence>